<evidence type="ECO:0000313" key="3">
    <source>
        <dbReference type="Proteomes" id="UP000247233"/>
    </source>
</evidence>
<dbReference type="STRING" id="1448321.A0A317WYK3"/>
<feature type="compositionally biased region" description="Acidic residues" evidence="1">
    <location>
        <begin position="288"/>
        <end position="298"/>
    </location>
</feature>
<evidence type="ECO:0008006" key="4">
    <source>
        <dbReference type="Google" id="ProtNLM"/>
    </source>
</evidence>
<keyword evidence="3" id="KW-1185">Reference proteome</keyword>
<dbReference type="InterPro" id="IPR011333">
    <property type="entry name" value="SKP1/BTB/POZ_sf"/>
</dbReference>
<evidence type="ECO:0000313" key="2">
    <source>
        <dbReference type="EMBL" id="PWY91021.1"/>
    </source>
</evidence>
<comment type="caution">
    <text evidence="2">The sequence shown here is derived from an EMBL/GenBank/DDBJ whole genome shotgun (WGS) entry which is preliminary data.</text>
</comment>
<evidence type="ECO:0000256" key="1">
    <source>
        <dbReference type="SAM" id="MobiDB-lite"/>
    </source>
</evidence>
<protein>
    <recommendedName>
        <fullName evidence="4">BTB domain-containing protein</fullName>
    </recommendedName>
</protein>
<accession>A0A317WYK3</accession>
<feature type="region of interest" description="Disordered" evidence="1">
    <location>
        <begin position="288"/>
        <end position="308"/>
    </location>
</feature>
<feature type="compositionally biased region" description="Low complexity" evidence="1">
    <location>
        <begin position="360"/>
        <end position="369"/>
    </location>
</feature>
<feature type="region of interest" description="Disordered" evidence="1">
    <location>
        <begin position="320"/>
        <end position="403"/>
    </location>
</feature>
<reference evidence="2 3" key="1">
    <citation type="submission" date="2016-12" db="EMBL/GenBank/DDBJ databases">
        <title>The genomes of Aspergillus section Nigri reveals drivers in fungal speciation.</title>
        <authorList>
            <consortium name="DOE Joint Genome Institute"/>
            <person name="Vesth T.C."/>
            <person name="Nybo J."/>
            <person name="Theobald S."/>
            <person name="Brandl J."/>
            <person name="Frisvad J.C."/>
            <person name="Nielsen K.F."/>
            <person name="Lyhne E.K."/>
            <person name="Kogle M.E."/>
            <person name="Kuo A."/>
            <person name="Riley R."/>
            <person name="Clum A."/>
            <person name="Nolan M."/>
            <person name="Lipzen A."/>
            <person name="Salamov A."/>
            <person name="Henrissat B."/>
            <person name="Wiebenga A."/>
            <person name="De Vries R.P."/>
            <person name="Grigoriev I.V."/>
            <person name="Mortensen U.H."/>
            <person name="Andersen M.R."/>
            <person name="Baker S.E."/>
        </authorList>
    </citation>
    <scope>NUCLEOTIDE SEQUENCE [LARGE SCALE GENOMIC DNA]</scope>
    <source>
        <strain evidence="2 3">CBS 117.55</strain>
    </source>
</reference>
<dbReference type="OrthoDB" id="3594103at2759"/>
<dbReference type="VEuPathDB" id="FungiDB:BO70DRAFT_358460"/>
<dbReference type="PANTHER" id="PTHR37538">
    <property type="entry name" value="BTB DOMAIN-CONTAINING PROTEIN"/>
    <property type="match status" value="1"/>
</dbReference>
<feature type="compositionally biased region" description="Basic residues" evidence="1">
    <location>
        <begin position="374"/>
        <end position="385"/>
    </location>
</feature>
<gene>
    <name evidence="2" type="ORF">BO70DRAFT_358460</name>
</gene>
<dbReference type="PANTHER" id="PTHR37538:SF1">
    <property type="entry name" value="BTB DOMAIN-CONTAINING PROTEIN"/>
    <property type="match status" value="1"/>
</dbReference>
<dbReference type="Proteomes" id="UP000247233">
    <property type="component" value="Unassembled WGS sequence"/>
</dbReference>
<dbReference type="EMBL" id="MSFL01000002">
    <property type="protein sequence ID" value="PWY91021.1"/>
    <property type="molecule type" value="Genomic_DNA"/>
</dbReference>
<dbReference type="RefSeq" id="XP_025403464.1">
    <property type="nucleotide sequence ID" value="XM_025542301.1"/>
</dbReference>
<sequence length="403" mass="45610">MGPSERKYSIPEYYLKQSPVFADILSTYPSFITRTTPCIALPDIDDDITHTMVHYLHTGTYQTLRQGGDWTKTEYRRSVLAYAAASKYELRGLLTLAKKYMQKLDKNLSIFDVLSVARKAFTKIPDYDQWFFSTYVKSRLNAAFDEDEDLFESPRFQYLLSAEPGFVTCLVQAMVAIYEAKLSELKKLPRVNGVHVEDAENGSDDHGYADEEITSPRRGYNKAVIFIEDAVSDRPLSEGPVSELYAESIPDDSGPMEAFPQLSNDTYVPEEPVDERFIPAEDPIAEEPIPEAQAEEPENASLSDRWTWRNWSSKERDWAYKSVPEPAPEPAIPEEPTPGQYPEEPAPVPEYPEIQRTATEETGTETPPADNGKKLGKKSRKKKMRSLFSSAEESIKAEPQAAY</sequence>
<dbReference type="GeneID" id="37064538"/>
<organism evidence="2 3">
    <name type="scientific">Aspergillus heteromorphus CBS 117.55</name>
    <dbReference type="NCBI Taxonomy" id="1448321"/>
    <lineage>
        <taxon>Eukaryota</taxon>
        <taxon>Fungi</taxon>
        <taxon>Dikarya</taxon>
        <taxon>Ascomycota</taxon>
        <taxon>Pezizomycotina</taxon>
        <taxon>Eurotiomycetes</taxon>
        <taxon>Eurotiomycetidae</taxon>
        <taxon>Eurotiales</taxon>
        <taxon>Aspergillaceae</taxon>
        <taxon>Aspergillus</taxon>
        <taxon>Aspergillus subgen. Circumdati</taxon>
    </lineage>
</organism>
<dbReference type="Gene3D" id="3.30.710.10">
    <property type="entry name" value="Potassium Channel Kv1.1, Chain A"/>
    <property type="match status" value="1"/>
</dbReference>
<dbReference type="AlphaFoldDB" id="A0A317WYK3"/>
<name>A0A317WYK3_9EURO</name>
<feature type="compositionally biased region" description="Pro residues" evidence="1">
    <location>
        <begin position="325"/>
        <end position="336"/>
    </location>
</feature>
<proteinExistence type="predicted"/>